<sequence length="374" mass="41297">MLPAKPKIFHGRDKEIGAVVDLLMAEPARIPILGPGGIGKTTLATAVLYHPDIVSKYSKQYFVQCDAANGTSQLIDAVSFHLGLEPSRQPVDAIIHHLSNTGPVIVVLDNLETVWEPTENRRTVEEFLSHLSSVPQLALLITLRGAERPYGVRWNRPFVPPLRPLSPTASRQTFIDIADTPSPGDEAHLDEILELTGHLPLAISLMANVIASEGYSEALSRWRYENTGLLSEGYGKDSNLEKSIIISLKSPRMTSQPTALKLLGILSILPDGCRDREILSPPIPMSSVLDAKSVLLRTSLAYIDFDGRIKTLSPIREFIRRAYPPDKGLIEPVGVHWHKCLALWHSHQETPSLDLVSQLRENAGNINSLIMYTL</sequence>
<dbReference type="PANTHER" id="PTHR47691">
    <property type="entry name" value="REGULATOR-RELATED"/>
    <property type="match status" value="1"/>
</dbReference>
<dbReference type="Proteomes" id="UP001218218">
    <property type="component" value="Unassembled WGS sequence"/>
</dbReference>
<dbReference type="Pfam" id="PF20703">
    <property type="entry name" value="nSTAND1"/>
    <property type="match status" value="1"/>
</dbReference>
<feature type="domain" description="Novel STAND NTPase 1" evidence="1">
    <location>
        <begin position="6"/>
        <end position="144"/>
    </location>
</feature>
<keyword evidence="3" id="KW-1185">Reference proteome</keyword>
<name>A0AAD6Z7E9_9AGAR</name>
<gene>
    <name evidence="2" type="ORF">DFH08DRAFT_757118</name>
</gene>
<dbReference type="GO" id="GO:0016787">
    <property type="term" value="F:hydrolase activity"/>
    <property type="evidence" value="ECO:0007669"/>
    <property type="project" value="UniProtKB-KW"/>
</dbReference>
<dbReference type="InterPro" id="IPR027417">
    <property type="entry name" value="P-loop_NTPase"/>
</dbReference>
<evidence type="ECO:0000313" key="2">
    <source>
        <dbReference type="EMBL" id="KAJ7310692.1"/>
    </source>
</evidence>
<comment type="caution">
    <text evidence="2">The sequence shown here is derived from an EMBL/GenBank/DDBJ whole genome shotgun (WGS) entry which is preliminary data.</text>
</comment>
<dbReference type="SUPFAM" id="SSF52540">
    <property type="entry name" value="P-loop containing nucleoside triphosphate hydrolases"/>
    <property type="match status" value="1"/>
</dbReference>
<evidence type="ECO:0000259" key="1">
    <source>
        <dbReference type="Pfam" id="PF20703"/>
    </source>
</evidence>
<dbReference type="AlphaFoldDB" id="A0AAD6Z7E9"/>
<keyword evidence="2" id="KW-0378">Hydrolase</keyword>
<dbReference type="PRINTS" id="PR00364">
    <property type="entry name" value="DISEASERSIST"/>
</dbReference>
<dbReference type="EMBL" id="JARIHO010000078">
    <property type="protein sequence ID" value="KAJ7310692.1"/>
    <property type="molecule type" value="Genomic_DNA"/>
</dbReference>
<dbReference type="InterPro" id="IPR049052">
    <property type="entry name" value="nSTAND1"/>
</dbReference>
<organism evidence="2 3">
    <name type="scientific">Mycena albidolilacea</name>
    <dbReference type="NCBI Taxonomy" id="1033008"/>
    <lineage>
        <taxon>Eukaryota</taxon>
        <taxon>Fungi</taxon>
        <taxon>Dikarya</taxon>
        <taxon>Basidiomycota</taxon>
        <taxon>Agaricomycotina</taxon>
        <taxon>Agaricomycetes</taxon>
        <taxon>Agaricomycetidae</taxon>
        <taxon>Agaricales</taxon>
        <taxon>Marasmiineae</taxon>
        <taxon>Mycenaceae</taxon>
        <taxon>Mycena</taxon>
    </lineage>
</organism>
<proteinExistence type="predicted"/>
<evidence type="ECO:0000313" key="3">
    <source>
        <dbReference type="Proteomes" id="UP001218218"/>
    </source>
</evidence>
<accession>A0AAD6Z7E9</accession>
<protein>
    <submittedName>
        <fullName evidence="2">P-loop containing nucleoside triphosphate hydrolase protein</fullName>
    </submittedName>
</protein>
<dbReference type="Gene3D" id="3.40.50.300">
    <property type="entry name" value="P-loop containing nucleotide triphosphate hydrolases"/>
    <property type="match status" value="1"/>
</dbReference>
<dbReference type="PANTHER" id="PTHR47691:SF3">
    <property type="entry name" value="HTH-TYPE TRANSCRIPTIONAL REGULATOR RV0890C-RELATED"/>
    <property type="match status" value="1"/>
</dbReference>
<reference evidence="2" key="1">
    <citation type="submission" date="2023-03" db="EMBL/GenBank/DDBJ databases">
        <title>Massive genome expansion in bonnet fungi (Mycena s.s.) driven by repeated elements and novel gene families across ecological guilds.</title>
        <authorList>
            <consortium name="Lawrence Berkeley National Laboratory"/>
            <person name="Harder C.B."/>
            <person name="Miyauchi S."/>
            <person name="Viragh M."/>
            <person name="Kuo A."/>
            <person name="Thoen E."/>
            <person name="Andreopoulos B."/>
            <person name="Lu D."/>
            <person name="Skrede I."/>
            <person name="Drula E."/>
            <person name="Henrissat B."/>
            <person name="Morin E."/>
            <person name="Kohler A."/>
            <person name="Barry K."/>
            <person name="LaButti K."/>
            <person name="Morin E."/>
            <person name="Salamov A."/>
            <person name="Lipzen A."/>
            <person name="Mereny Z."/>
            <person name="Hegedus B."/>
            <person name="Baldrian P."/>
            <person name="Stursova M."/>
            <person name="Weitz H."/>
            <person name="Taylor A."/>
            <person name="Grigoriev I.V."/>
            <person name="Nagy L.G."/>
            <person name="Martin F."/>
            <person name="Kauserud H."/>
        </authorList>
    </citation>
    <scope>NUCLEOTIDE SEQUENCE</scope>
    <source>
        <strain evidence="2">CBHHK002</strain>
    </source>
</reference>
<feature type="non-terminal residue" evidence="2">
    <location>
        <position position="374"/>
    </location>
</feature>